<dbReference type="EMBL" id="CP081070">
    <property type="protein sequence ID" value="UWQ53037.1"/>
    <property type="molecule type" value="Genomic_DNA"/>
</dbReference>
<dbReference type="RefSeq" id="WP_259970758.1">
    <property type="nucleotide sequence ID" value="NZ_CP081070.1"/>
</dbReference>
<sequence>MERSVTFVIEGMVDTEITVTELSDGTLRFDIEVLGTGSIGDLRGLFFDLEGYTVDGGLIAAGADVTAENYGEDSIERVLKDVNINGDVVKTLGKFDAAVSFGTSGIGDDDIQSTSFILSHESDALTLDMLSFASIGLRYTSVGEADGTRSDSTKIGGASSGVAQNDIISVAENSSASINALANDDADPASSVISFELNGTSYAAGDSANVVIGGAHLATLFVAADGTVTLAADGVDVDGLAQGSSVDFAFAYTSQAPGGSTATAVVNGTVTGTNDAPYLMAGTGAAQEDGPSIDVDLAALGDDVDSDDDGITLTYAITGMDVSRFDAAPLIAFIAAKETNYGTETDRRIPGRCGADCADERAEQEASGL</sequence>
<protein>
    <recommendedName>
        <fullName evidence="3">RapA2 cadherin-like domain-containing protein</fullName>
    </recommendedName>
</protein>
<evidence type="ECO:0000313" key="1">
    <source>
        <dbReference type="EMBL" id="UWQ53037.1"/>
    </source>
</evidence>
<gene>
    <name evidence="1" type="ORF">K3721_13600</name>
</gene>
<proteinExistence type="predicted"/>
<evidence type="ECO:0000313" key="2">
    <source>
        <dbReference type="Proteomes" id="UP001058713"/>
    </source>
</evidence>
<organism evidence="1 2">
    <name type="scientific">Leisingera caerulea</name>
    <name type="common">Phaeobacter caeruleus</name>
    <dbReference type="NCBI Taxonomy" id="506591"/>
    <lineage>
        <taxon>Bacteria</taxon>
        <taxon>Pseudomonadati</taxon>
        <taxon>Pseudomonadota</taxon>
        <taxon>Alphaproteobacteria</taxon>
        <taxon>Rhodobacterales</taxon>
        <taxon>Roseobacteraceae</taxon>
        <taxon>Leisingera</taxon>
    </lineage>
</organism>
<evidence type="ECO:0008006" key="3">
    <source>
        <dbReference type="Google" id="ProtNLM"/>
    </source>
</evidence>
<dbReference type="Proteomes" id="UP001058713">
    <property type="component" value="Chromosome"/>
</dbReference>
<dbReference type="KEGG" id="lcae:K3721_13600"/>
<dbReference type="AlphaFoldDB" id="A0A9Q9HIZ1"/>
<name>A0A9Q9HIZ1_LEICA</name>
<accession>A0A9Q9HIZ1</accession>
<reference evidence="1" key="1">
    <citation type="submission" date="2021-08" db="EMBL/GenBank/DDBJ databases">
        <authorList>
            <person name="Nwanade C."/>
            <person name="Wang M."/>
            <person name="Masoudi A."/>
            <person name="Yu Z."/>
            <person name="Liu J."/>
        </authorList>
    </citation>
    <scope>NUCLEOTIDE SEQUENCE</scope>
    <source>
        <strain evidence="1">S122</strain>
    </source>
</reference>